<dbReference type="Gene3D" id="3.50.50.60">
    <property type="entry name" value="FAD/NAD(P)-binding domain"/>
    <property type="match status" value="1"/>
</dbReference>
<evidence type="ECO:0000313" key="7">
    <source>
        <dbReference type="EMBL" id="WPU63155.1"/>
    </source>
</evidence>
<name>A0AAX4HIT9_9BACT</name>
<evidence type="ECO:0000256" key="2">
    <source>
        <dbReference type="ARBA" id="ARBA00007330"/>
    </source>
</evidence>
<proteinExistence type="inferred from homology"/>
<dbReference type="InterPro" id="IPR006076">
    <property type="entry name" value="FAD-dep_OxRdtase"/>
</dbReference>
<evidence type="ECO:0000259" key="6">
    <source>
        <dbReference type="Pfam" id="PF01266"/>
    </source>
</evidence>
<dbReference type="GO" id="GO:0046168">
    <property type="term" value="P:glycerol-3-phosphate catabolic process"/>
    <property type="evidence" value="ECO:0007669"/>
    <property type="project" value="TreeGrafter"/>
</dbReference>
<dbReference type="Pfam" id="PF01266">
    <property type="entry name" value="DAO"/>
    <property type="match status" value="1"/>
</dbReference>
<sequence>MKSYEVVIVGGGINGCGLIRDLALNGVSTLLIDKGDFASQTSQGSSKMLHGGIRYLENADFALVQEALEEKNLWLKLTPHLCFERDFYLPLYDYSKYKPWMLRCGLFLYDFLSHFQNKAHDMLNPEETVQKIPSLEPKGLMGAGKYYDGVVDDAKLTLECLYDALLEPCANALSYHEVISTVKVADGYEVTYQSMRTPHKETVKAKFVVFTTGPFTDKLLPKLNVPWTPQLAPSKGIHLWLKEGSVDAKGSVVLTTKDNRVVFVIPQRHSILVGTTETPVDQDMFNIKATEKEVNYLLDVLRQYFPNSNLTKDSIISTFAGVRPLVREEGAPEALGKVSRFHKIFRPDQFTYVMLGGKYTTFRRMTQELAQEIVPRLGKAYHPNYTLNPLRQHSVMPTFGEQPKLTLEMVKKIIITEYVTTFEDLVKRRLSILDEPHHLKDVMGLPVDDVKALFR</sequence>
<evidence type="ECO:0000256" key="3">
    <source>
        <dbReference type="ARBA" id="ARBA00022630"/>
    </source>
</evidence>
<keyword evidence="5 7" id="KW-0560">Oxidoreductase</keyword>
<reference evidence="7 8" key="1">
    <citation type="submission" date="2023-11" db="EMBL/GenBank/DDBJ databases">
        <title>Peredibacter starrii A3.12.</title>
        <authorList>
            <person name="Mitchell R.J."/>
        </authorList>
    </citation>
    <scope>NUCLEOTIDE SEQUENCE [LARGE SCALE GENOMIC DNA]</scope>
    <source>
        <strain evidence="7 8">A3.12</strain>
    </source>
</reference>
<protein>
    <submittedName>
        <fullName evidence="7">Glycerol-3-phosphate dehydrogenase/oxidase</fullName>
        <ecNumber evidence="7">1.-.-.-</ecNumber>
    </submittedName>
</protein>
<evidence type="ECO:0000256" key="1">
    <source>
        <dbReference type="ARBA" id="ARBA00001974"/>
    </source>
</evidence>
<comment type="similarity">
    <text evidence="2">Belongs to the FAD-dependent glycerol-3-phosphate dehydrogenase family.</text>
</comment>
<dbReference type="InterPro" id="IPR000447">
    <property type="entry name" value="G3P_DH_FAD-dep"/>
</dbReference>
<evidence type="ECO:0000313" key="8">
    <source>
        <dbReference type="Proteomes" id="UP001324634"/>
    </source>
</evidence>
<dbReference type="Gene3D" id="3.30.9.10">
    <property type="entry name" value="D-Amino Acid Oxidase, subunit A, domain 2"/>
    <property type="match status" value="1"/>
</dbReference>
<dbReference type="AlphaFoldDB" id="A0AAX4HIT9"/>
<keyword evidence="4" id="KW-0274">FAD</keyword>
<dbReference type="KEGG" id="psti:SOO65_10710"/>
<dbReference type="PANTHER" id="PTHR11985">
    <property type="entry name" value="GLYCEROL-3-PHOSPHATE DEHYDROGENASE"/>
    <property type="match status" value="1"/>
</dbReference>
<feature type="domain" description="FAD dependent oxidoreductase" evidence="6">
    <location>
        <begin position="6"/>
        <end position="331"/>
    </location>
</feature>
<dbReference type="Proteomes" id="UP001324634">
    <property type="component" value="Chromosome"/>
</dbReference>
<dbReference type="GO" id="GO:0004368">
    <property type="term" value="F:glycerol-3-phosphate dehydrogenase (quinone) activity"/>
    <property type="evidence" value="ECO:0007669"/>
    <property type="project" value="InterPro"/>
</dbReference>
<dbReference type="RefSeq" id="WP_321389350.1">
    <property type="nucleotide sequence ID" value="NZ_CP139487.1"/>
</dbReference>
<organism evidence="7 8">
    <name type="scientific">Peredibacter starrii</name>
    <dbReference type="NCBI Taxonomy" id="28202"/>
    <lineage>
        <taxon>Bacteria</taxon>
        <taxon>Pseudomonadati</taxon>
        <taxon>Bdellovibrionota</taxon>
        <taxon>Bacteriovoracia</taxon>
        <taxon>Bacteriovoracales</taxon>
        <taxon>Bacteriovoracaceae</taxon>
        <taxon>Peredibacter</taxon>
    </lineage>
</organism>
<evidence type="ECO:0000256" key="4">
    <source>
        <dbReference type="ARBA" id="ARBA00022827"/>
    </source>
</evidence>
<gene>
    <name evidence="7" type="ORF">SOO65_10710</name>
</gene>
<keyword evidence="3" id="KW-0285">Flavoprotein</keyword>
<dbReference type="InterPro" id="IPR036188">
    <property type="entry name" value="FAD/NAD-bd_sf"/>
</dbReference>
<evidence type="ECO:0000256" key="5">
    <source>
        <dbReference type="ARBA" id="ARBA00023002"/>
    </source>
</evidence>
<dbReference type="EMBL" id="CP139487">
    <property type="protein sequence ID" value="WPU63155.1"/>
    <property type="molecule type" value="Genomic_DNA"/>
</dbReference>
<keyword evidence="8" id="KW-1185">Reference proteome</keyword>
<dbReference type="EC" id="1.-.-.-" evidence="7"/>
<dbReference type="SUPFAM" id="SSF51905">
    <property type="entry name" value="FAD/NAD(P)-binding domain"/>
    <property type="match status" value="1"/>
</dbReference>
<comment type="cofactor">
    <cofactor evidence="1">
        <name>FAD</name>
        <dbReference type="ChEBI" id="CHEBI:57692"/>
    </cofactor>
</comment>
<dbReference type="PRINTS" id="PR01001">
    <property type="entry name" value="FADG3PDH"/>
</dbReference>
<accession>A0AAX4HIT9</accession>
<dbReference type="PANTHER" id="PTHR11985:SF15">
    <property type="entry name" value="GLYCEROL-3-PHOSPHATE DEHYDROGENASE, MITOCHONDRIAL"/>
    <property type="match status" value="1"/>
</dbReference>